<keyword evidence="1" id="KW-0648">Protein biosynthesis</keyword>
<accession>A0A0P9W5M1</accession>
<sequence length="80" mass="8745">MSRAFVNEDNAAADAEQPVERLVSAQTNYVTAEGLKSTSAACRRSTVRKLHWETPPINSARLTLNATCVITPSACKVRRL</sequence>
<dbReference type="Proteomes" id="UP000050455">
    <property type="component" value="Unassembled WGS sequence"/>
</dbReference>
<gene>
    <name evidence="1" type="ORF">ALO64_03919</name>
</gene>
<dbReference type="AlphaFoldDB" id="A0A0P9W5M1"/>
<proteinExistence type="predicted"/>
<name>A0A0P9W5M1_9PSED</name>
<evidence type="ECO:0000313" key="2">
    <source>
        <dbReference type="Proteomes" id="UP000050455"/>
    </source>
</evidence>
<dbReference type="PATRIC" id="fig|86176.4.peg.4427"/>
<dbReference type="GO" id="GO:0003746">
    <property type="term" value="F:translation elongation factor activity"/>
    <property type="evidence" value="ECO:0007669"/>
    <property type="project" value="UniProtKB-KW"/>
</dbReference>
<protein>
    <submittedName>
        <fullName evidence="1">Transcription elongation factor GreB</fullName>
    </submittedName>
</protein>
<organism evidence="1 2">
    <name type="scientific">Pseudomonas meliae</name>
    <dbReference type="NCBI Taxonomy" id="86176"/>
    <lineage>
        <taxon>Bacteria</taxon>
        <taxon>Pseudomonadati</taxon>
        <taxon>Pseudomonadota</taxon>
        <taxon>Gammaproteobacteria</taxon>
        <taxon>Pseudomonadales</taxon>
        <taxon>Pseudomonadaceae</taxon>
        <taxon>Pseudomonas</taxon>
    </lineage>
</organism>
<evidence type="ECO:0000313" key="1">
    <source>
        <dbReference type="EMBL" id="KPX95083.1"/>
    </source>
</evidence>
<reference evidence="1 2" key="1">
    <citation type="submission" date="2015-09" db="EMBL/GenBank/DDBJ databases">
        <title>Genome announcement of multiple Pseudomonas syringae strains.</title>
        <authorList>
            <person name="Thakur S."/>
            <person name="Wang P.W."/>
            <person name="Gong Y."/>
            <person name="Weir B.S."/>
            <person name="Guttman D.S."/>
        </authorList>
    </citation>
    <scope>NUCLEOTIDE SEQUENCE [LARGE SCALE GENOMIC DNA]</scope>
    <source>
        <strain evidence="1 2">ICMP6289</strain>
    </source>
</reference>
<dbReference type="EMBL" id="LJQT01000045">
    <property type="protein sequence ID" value="KPX95083.1"/>
    <property type="molecule type" value="Genomic_DNA"/>
</dbReference>
<keyword evidence="1" id="KW-0251">Elongation factor</keyword>
<keyword evidence="2" id="KW-1185">Reference proteome</keyword>
<comment type="caution">
    <text evidence="1">The sequence shown here is derived from an EMBL/GenBank/DDBJ whole genome shotgun (WGS) entry which is preliminary data.</text>
</comment>